<evidence type="ECO:0000256" key="5">
    <source>
        <dbReference type="ARBA" id="ARBA00023180"/>
    </source>
</evidence>
<dbReference type="RefSeq" id="XP_030075599.1">
    <property type="nucleotide sequence ID" value="XM_030219739.1"/>
</dbReference>
<keyword evidence="8" id="KW-1185">Reference proteome</keyword>
<evidence type="ECO:0000313" key="8">
    <source>
        <dbReference type="Proteomes" id="UP000515156"/>
    </source>
</evidence>
<dbReference type="FunFam" id="2.10.60.10:FF:000003">
    <property type="entry name" value="lymphocyte antigen 6E isoform X1"/>
    <property type="match status" value="1"/>
</dbReference>
<evidence type="ECO:0000256" key="1">
    <source>
        <dbReference type="ARBA" id="ARBA00004236"/>
    </source>
</evidence>
<dbReference type="AlphaFoldDB" id="A0A6P7ZLI9"/>
<dbReference type="GO" id="GO:0030550">
    <property type="term" value="F:acetylcholine receptor inhibitor activity"/>
    <property type="evidence" value="ECO:0007669"/>
    <property type="project" value="TreeGrafter"/>
</dbReference>
<keyword evidence="4" id="KW-0472">Membrane</keyword>
<dbReference type="PANTHER" id="PTHR16983">
    <property type="entry name" value="UPAR/LY6 DOMAIN-CONTAINING PROTEIN"/>
    <property type="match status" value="1"/>
</dbReference>
<accession>A0A6P7ZLI9</accession>
<keyword evidence="5" id="KW-0325">Glycoprotein</keyword>
<dbReference type="GeneID" id="115480815"/>
<protein>
    <submittedName>
        <fullName evidence="9">Lymphocyte antigen 6E-like</fullName>
    </submittedName>
</protein>
<dbReference type="InterPro" id="IPR045860">
    <property type="entry name" value="Snake_toxin-like_sf"/>
</dbReference>
<feature type="domain" description="UPAR/Ly6" evidence="7">
    <location>
        <begin position="21"/>
        <end position="110"/>
    </location>
</feature>
<reference evidence="9" key="1">
    <citation type="submission" date="2025-08" db="UniProtKB">
        <authorList>
            <consortium name="RefSeq"/>
        </authorList>
    </citation>
    <scope>IDENTIFICATION</scope>
</reference>
<gene>
    <name evidence="9" type="primary">LOC115480815</name>
</gene>
<keyword evidence="3 6" id="KW-0732">Signal</keyword>
<proteinExistence type="predicted"/>
<dbReference type="SUPFAM" id="SSF57302">
    <property type="entry name" value="Snake toxin-like"/>
    <property type="match status" value="1"/>
</dbReference>
<evidence type="ECO:0000256" key="4">
    <source>
        <dbReference type="ARBA" id="ARBA00023136"/>
    </source>
</evidence>
<sequence length="125" mass="13325">MKLFLLCLLAAALSVKTVHSLTCFTCDNQSSNWKCLQPTKCDDSASYCMTTTTSGGIGSYTSFSMSKSCARICVPTNIDVGVAGTSVNCCQSDLCNYSSATNVKKSYLTLSVSAIFLVLLLWTGL</sequence>
<evidence type="ECO:0000259" key="7">
    <source>
        <dbReference type="SMART" id="SM00134"/>
    </source>
</evidence>
<dbReference type="KEGG" id="muo:115480815"/>
<evidence type="ECO:0000256" key="6">
    <source>
        <dbReference type="SAM" id="SignalP"/>
    </source>
</evidence>
<dbReference type="Pfam" id="PF00087">
    <property type="entry name" value="Toxin_TOLIP"/>
    <property type="match status" value="1"/>
</dbReference>
<dbReference type="FunCoup" id="A0A6P7ZLI9">
    <property type="interactions" value="130"/>
</dbReference>
<dbReference type="InParanoid" id="A0A6P7ZLI9"/>
<evidence type="ECO:0000313" key="9">
    <source>
        <dbReference type="RefSeq" id="XP_030075599.1"/>
    </source>
</evidence>
<keyword evidence="2" id="KW-1003">Cell membrane</keyword>
<dbReference type="InterPro" id="IPR035076">
    <property type="entry name" value="Toxin/TOLIP"/>
</dbReference>
<evidence type="ECO:0000256" key="3">
    <source>
        <dbReference type="ARBA" id="ARBA00022729"/>
    </source>
</evidence>
<feature type="chain" id="PRO_5028403133" evidence="6">
    <location>
        <begin position="21"/>
        <end position="125"/>
    </location>
</feature>
<dbReference type="PANTHER" id="PTHR16983:SF13">
    <property type="entry name" value="LYMPHOCYTE ANTIGEN 6E"/>
    <property type="match status" value="1"/>
</dbReference>
<dbReference type="SMART" id="SM00134">
    <property type="entry name" value="LU"/>
    <property type="match status" value="1"/>
</dbReference>
<dbReference type="InterPro" id="IPR016054">
    <property type="entry name" value="LY6_UPA_recep-like"/>
</dbReference>
<comment type="subcellular location">
    <subcellularLocation>
        <location evidence="1">Cell membrane</location>
    </subcellularLocation>
</comment>
<dbReference type="CDD" id="cd23543">
    <property type="entry name" value="TFP_LU_ECD_Ly6E"/>
    <property type="match status" value="1"/>
</dbReference>
<name>A0A6P7ZLI9_9AMPH</name>
<dbReference type="InterPro" id="IPR051110">
    <property type="entry name" value="Ly-6/neurotoxin-like_GPI-ap"/>
</dbReference>
<dbReference type="OrthoDB" id="10002433at2759"/>
<dbReference type="GO" id="GO:0005886">
    <property type="term" value="C:plasma membrane"/>
    <property type="evidence" value="ECO:0007669"/>
    <property type="project" value="UniProtKB-SubCell"/>
</dbReference>
<feature type="signal peptide" evidence="6">
    <location>
        <begin position="1"/>
        <end position="20"/>
    </location>
</feature>
<dbReference type="Gene3D" id="2.10.60.10">
    <property type="entry name" value="CD59"/>
    <property type="match status" value="1"/>
</dbReference>
<evidence type="ECO:0000256" key="2">
    <source>
        <dbReference type="ARBA" id="ARBA00022475"/>
    </source>
</evidence>
<organism evidence="8 9">
    <name type="scientific">Microcaecilia unicolor</name>
    <dbReference type="NCBI Taxonomy" id="1415580"/>
    <lineage>
        <taxon>Eukaryota</taxon>
        <taxon>Metazoa</taxon>
        <taxon>Chordata</taxon>
        <taxon>Craniata</taxon>
        <taxon>Vertebrata</taxon>
        <taxon>Euteleostomi</taxon>
        <taxon>Amphibia</taxon>
        <taxon>Gymnophiona</taxon>
        <taxon>Siphonopidae</taxon>
        <taxon>Microcaecilia</taxon>
    </lineage>
</organism>
<dbReference type="Proteomes" id="UP000515156">
    <property type="component" value="Chromosome 1"/>
</dbReference>